<feature type="region of interest" description="Disordered" evidence="6">
    <location>
        <begin position="205"/>
        <end position="258"/>
    </location>
</feature>
<feature type="domain" description="SPX" evidence="8">
    <location>
        <begin position="1"/>
        <end position="346"/>
    </location>
</feature>
<feature type="transmembrane region" description="Helical" evidence="7">
    <location>
        <begin position="669"/>
        <end position="692"/>
    </location>
</feature>
<protein>
    <recommendedName>
        <fullName evidence="8">SPX domain-containing protein</fullName>
    </recommendedName>
</protein>
<keyword evidence="5 7" id="KW-0472">Membrane</keyword>
<evidence type="ECO:0000256" key="1">
    <source>
        <dbReference type="ARBA" id="ARBA00004141"/>
    </source>
</evidence>
<keyword evidence="3 7" id="KW-0812">Transmembrane</keyword>
<feature type="transmembrane region" description="Helical" evidence="7">
    <location>
        <begin position="453"/>
        <end position="472"/>
    </location>
</feature>
<evidence type="ECO:0000256" key="6">
    <source>
        <dbReference type="SAM" id="MobiDB-lite"/>
    </source>
</evidence>
<feature type="transmembrane region" description="Helical" evidence="7">
    <location>
        <begin position="751"/>
        <end position="769"/>
    </location>
</feature>
<comment type="subcellular location">
    <subcellularLocation>
        <location evidence="1">Membrane</location>
        <topology evidence="1">Multi-pass membrane protein</topology>
    </subcellularLocation>
</comment>
<feature type="transmembrane region" description="Helical" evidence="7">
    <location>
        <begin position="814"/>
        <end position="847"/>
    </location>
</feature>
<feature type="region of interest" description="Disordered" evidence="6">
    <location>
        <begin position="146"/>
        <end position="184"/>
    </location>
</feature>
<dbReference type="EMBL" id="QEAN01000041">
    <property type="protein sequence ID" value="TPX52231.1"/>
    <property type="molecule type" value="Genomic_DNA"/>
</dbReference>
<evidence type="ECO:0000313" key="11">
    <source>
        <dbReference type="Proteomes" id="UP000317494"/>
    </source>
</evidence>
<dbReference type="PROSITE" id="PS51382">
    <property type="entry name" value="SPX"/>
    <property type="match status" value="1"/>
</dbReference>
<feature type="transmembrane region" description="Helical" evidence="7">
    <location>
        <begin position="540"/>
        <end position="562"/>
    </location>
</feature>
<feature type="compositionally biased region" description="Low complexity" evidence="6">
    <location>
        <begin position="161"/>
        <end position="176"/>
    </location>
</feature>
<evidence type="ECO:0000256" key="3">
    <source>
        <dbReference type="ARBA" id="ARBA00022692"/>
    </source>
</evidence>
<evidence type="ECO:0000313" key="12">
    <source>
        <dbReference type="Proteomes" id="UP000320475"/>
    </source>
</evidence>
<dbReference type="CDD" id="cd01115">
    <property type="entry name" value="SLC13_permease"/>
    <property type="match status" value="1"/>
</dbReference>
<name>A0A507DDR9_9FUNG</name>
<evidence type="ECO:0000313" key="9">
    <source>
        <dbReference type="EMBL" id="TPX49455.1"/>
    </source>
</evidence>
<accession>A0A507DDR9</accession>
<evidence type="ECO:0000256" key="2">
    <source>
        <dbReference type="ARBA" id="ARBA00022448"/>
    </source>
</evidence>
<dbReference type="PANTHER" id="PTHR10283">
    <property type="entry name" value="SOLUTE CARRIER FAMILY 13 MEMBER"/>
    <property type="match status" value="1"/>
</dbReference>
<dbReference type="OrthoDB" id="10260443at2759"/>
<dbReference type="AlphaFoldDB" id="A0A507DDR9"/>
<sequence length="935" mass="102605">MKFAHSIRLNAFAEWSDNYMNYSNLKKLLYRIEKSLMSDVSLPSEAPPAPPATPRASDGDVEIDMDDETTRLLTPVHPLDADALFTMALDKELHRIIAFYREKEAEIYDDVHEFEIDMSYLDSGQYPRRHSLLSGWLQQNNTMRGAHVENPRTNSDAEEVAAGASSRSHESSSALSDPSHSVSALPPINTNYPCISNGDALTSSPYSVSGSVRASPRAGRQHRLRAKSESHTEWTEPIPRGPASAPESAPVSENGRADTRLPVSRANSNRLVADGSHSTTTEFATSIWDAKSYKGHRQRFRRRVISLYVSLRELEKYVELNHTGFQKILKKYDKVTGRKLSNSYTVNKLEKAYPFLQSTMQRLSHEIDRVIFHYARICSRNKPAEAKRELDLNLREHLVWERNTVWRDLVALERTRGNVAVRAINPKVDVKSYLWTVRLFGKTVLEAHLPPNFIVALLKILLCLIIFPLVVFAPTSLPAAAQNCLAILCFASALWATEALPLFVTALCVPFLVVVLKVLREPLANGQYRRLDPKEASARIFSDMLSPVIMLLLGGFALASALSKHHIAQWLAQIVLSKAGSSPHSVILANMLVSTLFSMFISNVAAPVLCFSLVTPILRNLPSKSPYAKSLVLGVALAANVGGMASPISSPQNIIAINNMNPPPSWLEWLTVSLPLCIILDVGIWLLLLIAYQPGRHAGEHAIAPPTLYNARDQSQHMKWTGTQIYVVFVLVATIILWCSVRMIEPYVGDMGILSIVPLVAFFGTQILSKDDFNSFLWNVVILAMGGIALGKAVDSSGLLAELTKQLLPHLKGMSVFGVVATVGAVVLVITSFVNHTVGALIILPVVAELGSALPDPAPRTLVMCTALACSAAMGLHVSSFPNMNAISVEDPTGETWLSVSDFLSRGIPASIVAYVGILTVGFSLMKAIHLDDAV</sequence>
<feature type="transmembrane region" description="Helical" evidence="7">
    <location>
        <begin position="502"/>
        <end position="519"/>
    </location>
</feature>
<keyword evidence="11" id="KW-1185">Reference proteome</keyword>
<evidence type="ECO:0000259" key="8">
    <source>
        <dbReference type="PROSITE" id="PS51382"/>
    </source>
</evidence>
<dbReference type="STRING" id="286115.A0A507DDR9"/>
<comment type="caution">
    <text evidence="9">The sequence shown here is derived from an EMBL/GenBank/DDBJ whole genome shotgun (WGS) entry which is preliminary data.</text>
</comment>
<feature type="transmembrane region" description="Helical" evidence="7">
    <location>
        <begin position="479"/>
        <end position="496"/>
    </location>
</feature>
<dbReference type="GO" id="GO:0006797">
    <property type="term" value="P:polyphosphate metabolic process"/>
    <property type="evidence" value="ECO:0007669"/>
    <property type="project" value="TreeGrafter"/>
</dbReference>
<dbReference type="VEuPathDB" id="FungiDB:SeMB42_g01580"/>
<organism evidence="9 12">
    <name type="scientific">Synchytrium endobioticum</name>
    <dbReference type="NCBI Taxonomy" id="286115"/>
    <lineage>
        <taxon>Eukaryota</taxon>
        <taxon>Fungi</taxon>
        <taxon>Fungi incertae sedis</taxon>
        <taxon>Chytridiomycota</taxon>
        <taxon>Chytridiomycota incertae sedis</taxon>
        <taxon>Chytridiomycetes</taxon>
        <taxon>Synchytriales</taxon>
        <taxon>Synchytriaceae</taxon>
        <taxon>Synchytrium</taxon>
    </lineage>
</organism>
<keyword evidence="4 7" id="KW-1133">Transmembrane helix</keyword>
<gene>
    <name evidence="9" type="ORF">SeLEV6574_g01465</name>
    <name evidence="10" type="ORF">SeMB42_g01580</name>
</gene>
<dbReference type="EMBL" id="QEAM01000033">
    <property type="protein sequence ID" value="TPX49455.1"/>
    <property type="molecule type" value="Genomic_DNA"/>
</dbReference>
<evidence type="ECO:0000313" key="10">
    <source>
        <dbReference type="EMBL" id="TPX52231.1"/>
    </source>
</evidence>
<dbReference type="InterPro" id="IPR004680">
    <property type="entry name" value="Cit_transptr-like_dom"/>
</dbReference>
<evidence type="ECO:0000256" key="5">
    <source>
        <dbReference type="ARBA" id="ARBA00023136"/>
    </source>
</evidence>
<dbReference type="InterPro" id="IPR004331">
    <property type="entry name" value="SPX_dom"/>
</dbReference>
<feature type="transmembrane region" description="Helical" evidence="7">
    <location>
        <begin position="630"/>
        <end position="649"/>
    </location>
</feature>
<dbReference type="Pfam" id="PF03105">
    <property type="entry name" value="SPX"/>
    <property type="match status" value="2"/>
</dbReference>
<keyword evidence="2" id="KW-0813">Transport</keyword>
<feature type="transmembrane region" description="Helical" evidence="7">
    <location>
        <begin position="907"/>
        <end position="926"/>
    </location>
</feature>
<dbReference type="GO" id="GO:0006817">
    <property type="term" value="P:phosphate ion transport"/>
    <property type="evidence" value="ECO:0007669"/>
    <property type="project" value="TreeGrafter"/>
</dbReference>
<dbReference type="GO" id="GO:0005315">
    <property type="term" value="F:phosphate transmembrane transporter activity"/>
    <property type="evidence" value="ECO:0007669"/>
    <property type="project" value="TreeGrafter"/>
</dbReference>
<dbReference type="Proteomes" id="UP000320475">
    <property type="component" value="Unassembled WGS sequence"/>
</dbReference>
<evidence type="ECO:0000256" key="4">
    <source>
        <dbReference type="ARBA" id="ARBA00022989"/>
    </source>
</evidence>
<reference evidence="11 12" key="1">
    <citation type="journal article" date="2019" name="Sci. Rep.">
        <title>Comparative genomics of chytrid fungi reveal insights into the obligate biotrophic and pathogenic lifestyle of Synchytrium endobioticum.</title>
        <authorList>
            <person name="van de Vossenberg B.T.L.H."/>
            <person name="Warris S."/>
            <person name="Nguyen H.D.T."/>
            <person name="van Gent-Pelzer M.P.E."/>
            <person name="Joly D.L."/>
            <person name="van de Geest H.C."/>
            <person name="Bonants P.J.M."/>
            <person name="Smith D.S."/>
            <person name="Levesque C.A."/>
            <person name="van der Lee T.A.J."/>
        </authorList>
    </citation>
    <scope>NUCLEOTIDE SEQUENCE [LARGE SCALE GENOMIC DNA]</scope>
    <source>
        <strain evidence="9 12">LEV6574</strain>
        <strain evidence="10 11">MB42</strain>
    </source>
</reference>
<dbReference type="Pfam" id="PF03600">
    <property type="entry name" value="CitMHS"/>
    <property type="match status" value="1"/>
</dbReference>
<dbReference type="Proteomes" id="UP000317494">
    <property type="component" value="Unassembled WGS sequence"/>
</dbReference>
<feature type="transmembrane region" description="Helical" evidence="7">
    <location>
        <begin position="725"/>
        <end position="745"/>
    </location>
</feature>
<dbReference type="GO" id="GO:0005886">
    <property type="term" value="C:plasma membrane"/>
    <property type="evidence" value="ECO:0007669"/>
    <property type="project" value="TreeGrafter"/>
</dbReference>
<dbReference type="PANTHER" id="PTHR10283:SF92">
    <property type="entry name" value="LOW-AFFINITY PHOSPHATE TRANSPORTER PHO91"/>
    <property type="match status" value="1"/>
</dbReference>
<feature type="transmembrane region" description="Helical" evidence="7">
    <location>
        <begin position="596"/>
        <end position="618"/>
    </location>
</feature>
<proteinExistence type="predicted"/>
<evidence type="ECO:0000256" key="7">
    <source>
        <dbReference type="SAM" id="Phobius"/>
    </source>
</evidence>
<feature type="transmembrane region" description="Helical" evidence="7">
    <location>
        <begin position="776"/>
        <end position="794"/>
    </location>
</feature>